<evidence type="ECO:0000313" key="3">
    <source>
        <dbReference type="EMBL" id="GLQ89119.1"/>
    </source>
</evidence>
<name>A0ABQ5XFA2_9GAMM</name>
<sequence>MEKRSILFAALLLPMACRCVPALAGESGEHPVAPGIHEVGDDQLAGMRGRYIVGDNTVLWFGVEMVSTWQTNNGQTLQSTLTLGLDFSKNPNQPQVTFVPTVTITTVSNAPPVPAASSVSRSVQSAGIANVSGMTQSVQIAGDNNAAVNVTSLNIQNGSSAPPSSPSGSAPSSNATALTSTGTTPVATTDTGTRTPDGRVASASDASASATHTHDSAQVNLSVDGLGSASQWIRPGSLGQTIALTADNQVVTNQMIVSMVTQSTNATTSQLAHNLAQSLHMDRNR</sequence>
<feature type="chain" id="PRO_5046067329" evidence="2">
    <location>
        <begin position="25"/>
        <end position="285"/>
    </location>
</feature>
<keyword evidence="4" id="KW-1185">Reference proteome</keyword>
<organism evidence="3 4">
    <name type="scientific">Dyella flagellata</name>
    <dbReference type="NCBI Taxonomy" id="1867833"/>
    <lineage>
        <taxon>Bacteria</taxon>
        <taxon>Pseudomonadati</taxon>
        <taxon>Pseudomonadota</taxon>
        <taxon>Gammaproteobacteria</taxon>
        <taxon>Lysobacterales</taxon>
        <taxon>Rhodanobacteraceae</taxon>
        <taxon>Dyella</taxon>
    </lineage>
</organism>
<evidence type="ECO:0000256" key="2">
    <source>
        <dbReference type="SAM" id="SignalP"/>
    </source>
</evidence>
<dbReference type="RefSeq" id="WP_284332557.1">
    <property type="nucleotide sequence ID" value="NZ_BSOA01000029.1"/>
</dbReference>
<feature type="signal peptide" evidence="2">
    <location>
        <begin position="1"/>
        <end position="24"/>
    </location>
</feature>
<feature type="compositionally biased region" description="Low complexity" evidence="1">
    <location>
        <begin position="158"/>
        <end position="211"/>
    </location>
</feature>
<dbReference type="Proteomes" id="UP001156627">
    <property type="component" value="Unassembled WGS sequence"/>
</dbReference>
<accession>A0ABQ5XFA2</accession>
<comment type="caution">
    <text evidence="3">The sequence shown here is derived from an EMBL/GenBank/DDBJ whole genome shotgun (WGS) entry which is preliminary data.</text>
</comment>
<gene>
    <name evidence="3" type="ORF">GCM10007898_26910</name>
</gene>
<protein>
    <submittedName>
        <fullName evidence="3">Uncharacterized protein</fullName>
    </submittedName>
</protein>
<dbReference type="EMBL" id="BSOA01000029">
    <property type="protein sequence ID" value="GLQ89119.1"/>
    <property type="molecule type" value="Genomic_DNA"/>
</dbReference>
<proteinExistence type="predicted"/>
<keyword evidence="2" id="KW-0732">Signal</keyword>
<evidence type="ECO:0000256" key="1">
    <source>
        <dbReference type="SAM" id="MobiDB-lite"/>
    </source>
</evidence>
<feature type="region of interest" description="Disordered" evidence="1">
    <location>
        <begin position="154"/>
        <end position="215"/>
    </location>
</feature>
<reference evidence="4" key="1">
    <citation type="journal article" date="2019" name="Int. J. Syst. Evol. Microbiol.">
        <title>The Global Catalogue of Microorganisms (GCM) 10K type strain sequencing project: providing services to taxonomists for standard genome sequencing and annotation.</title>
        <authorList>
            <consortium name="The Broad Institute Genomics Platform"/>
            <consortium name="The Broad Institute Genome Sequencing Center for Infectious Disease"/>
            <person name="Wu L."/>
            <person name="Ma J."/>
        </authorList>
    </citation>
    <scope>NUCLEOTIDE SEQUENCE [LARGE SCALE GENOMIC DNA]</scope>
    <source>
        <strain evidence="4">NBRC 111981</strain>
    </source>
</reference>
<evidence type="ECO:0000313" key="4">
    <source>
        <dbReference type="Proteomes" id="UP001156627"/>
    </source>
</evidence>